<accession>A0AAW1PBJ9</accession>
<proteinExistence type="predicted"/>
<dbReference type="InterPro" id="IPR017946">
    <property type="entry name" value="PLC-like_Pdiesterase_TIM-brl"/>
</dbReference>
<keyword evidence="2" id="KW-0812">Transmembrane</keyword>
<evidence type="ECO:0000313" key="7">
    <source>
        <dbReference type="Proteomes" id="UP001465755"/>
    </source>
</evidence>
<dbReference type="InterPro" id="IPR051008">
    <property type="entry name" value="Telomere_Capping_Maintenance"/>
</dbReference>
<evidence type="ECO:0000256" key="3">
    <source>
        <dbReference type="ARBA" id="ARBA00022989"/>
    </source>
</evidence>
<protein>
    <recommendedName>
        <fullName evidence="8">C-type lectin domain-containing protein</fullName>
    </recommendedName>
</protein>
<evidence type="ECO:0000313" key="6">
    <source>
        <dbReference type="EMBL" id="KAK9810746.1"/>
    </source>
</evidence>
<comment type="caution">
    <text evidence="6">The sequence shown here is derived from an EMBL/GenBank/DDBJ whole genome shotgun (WGS) entry which is preliminary data.</text>
</comment>
<name>A0AAW1PBJ9_9CHLO</name>
<evidence type="ECO:0000256" key="5">
    <source>
        <dbReference type="SAM" id="SignalP"/>
    </source>
</evidence>
<feature type="signal peptide" evidence="5">
    <location>
        <begin position="1"/>
        <end position="17"/>
    </location>
</feature>
<evidence type="ECO:0000256" key="1">
    <source>
        <dbReference type="ARBA" id="ARBA00004370"/>
    </source>
</evidence>
<dbReference type="PANTHER" id="PTHR35518:SF2">
    <property type="entry name" value="MAINTENANCE OF TELOMERE CAPPING PROTEIN 6"/>
    <property type="match status" value="1"/>
</dbReference>
<evidence type="ECO:0008006" key="8">
    <source>
        <dbReference type="Google" id="ProtNLM"/>
    </source>
</evidence>
<dbReference type="PANTHER" id="PTHR35518">
    <property type="entry name" value="MAINTENANCE OF TELOMOERE CAPPING"/>
    <property type="match status" value="1"/>
</dbReference>
<evidence type="ECO:0000256" key="2">
    <source>
        <dbReference type="ARBA" id="ARBA00022692"/>
    </source>
</evidence>
<sequence>MLHLFVTALLVISISRASVITRETTLNTEERPLVGWPYDVEVTGERICAPTPDIPIQGLNLSAAEQAVLPSICWQPDVAARDSRTRLQATSGRGVPPGVDCKVVQWCDMDNMCTDVCEKGSVFVEPWLDHAMRTQIKLTRRLPFCYATLLGTHNSGIGIANGYGNLDEQFQQYFKYIKWVAGDAPLRTNDHWLSLTDQLNLGVRSLELDTHWVEGALRIAHCGGFHSNFDVLNSEEFVLLYLDDQIDLSLWGYVDLLLSELRSVFPEDWIVTTKDHAAHANGTWPSIDDMSAAGKRVMIVSSTDYGASMLPLIFSRNTAGPGGVCDWTEPGLQVWQGQPECRALPLPFPGETMSGRLYRIGSCEILYGPFNCDFLWRPDNAPILDVTSLPDVTACDLNMPCPDLLTPERSAAAIWSWAPGHPLNRASSHAPASTQTWRPVSKLKALAWKLLPWLPFNADDAQCAILSVSDARWRSVDCSQQLGGTTVTACRAGGNDSPQWQVSRGAKGECPQGLHWALPRHAKDNVALRNAASEAGAEAAWLPLSGPAWDLPK</sequence>
<keyword evidence="7" id="KW-1185">Reference proteome</keyword>
<dbReference type="EMBL" id="JALJOQ010000014">
    <property type="protein sequence ID" value="KAK9810746.1"/>
    <property type="molecule type" value="Genomic_DNA"/>
</dbReference>
<feature type="chain" id="PRO_5043553500" description="C-type lectin domain-containing protein" evidence="5">
    <location>
        <begin position="18"/>
        <end position="553"/>
    </location>
</feature>
<reference evidence="6 7" key="1">
    <citation type="journal article" date="2024" name="Nat. Commun.">
        <title>Phylogenomics reveals the evolutionary origins of lichenization in chlorophyte algae.</title>
        <authorList>
            <person name="Puginier C."/>
            <person name="Libourel C."/>
            <person name="Otte J."/>
            <person name="Skaloud P."/>
            <person name="Haon M."/>
            <person name="Grisel S."/>
            <person name="Petersen M."/>
            <person name="Berrin J.G."/>
            <person name="Delaux P.M."/>
            <person name="Dal Grande F."/>
            <person name="Keller J."/>
        </authorList>
    </citation>
    <scope>NUCLEOTIDE SEQUENCE [LARGE SCALE GENOMIC DNA]</scope>
    <source>
        <strain evidence="6 7">SAG 2036</strain>
    </source>
</reference>
<dbReference type="AlphaFoldDB" id="A0AAW1PBJ9"/>
<dbReference type="Gene3D" id="3.20.20.190">
    <property type="entry name" value="Phosphatidylinositol (PI) phosphodiesterase"/>
    <property type="match status" value="1"/>
</dbReference>
<evidence type="ECO:0000256" key="4">
    <source>
        <dbReference type="ARBA" id="ARBA00023136"/>
    </source>
</evidence>
<dbReference type="Proteomes" id="UP001465755">
    <property type="component" value="Unassembled WGS sequence"/>
</dbReference>
<keyword evidence="3" id="KW-1133">Transmembrane helix</keyword>
<dbReference type="GO" id="GO:0016020">
    <property type="term" value="C:membrane"/>
    <property type="evidence" value="ECO:0007669"/>
    <property type="project" value="UniProtKB-SubCell"/>
</dbReference>
<dbReference type="GO" id="GO:0008081">
    <property type="term" value="F:phosphoric diester hydrolase activity"/>
    <property type="evidence" value="ECO:0007669"/>
    <property type="project" value="InterPro"/>
</dbReference>
<organism evidence="6 7">
    <name type="scientific">Symbiochloris irregularis</name>
    <dbReference type="NCBI Taxonomy" id="706552"/>
    <lineage>
        <taxon>Eukaryota</taxon>
        <taxon>Viridiplantae</taxon>
        <taxon>Chlorophyta</taxon>
        <taxon>core chlorophytes</taxon>
        <taxon>Trebouxiophyceae</taxon>
        <taxon>Trebouxiales</taxon>
        <taxon>Trebouxiaceae</taxon>
        <taxon>Symbiochloris</taxon>
    </lineage>
</organism>
<comment type="subcellular location">
    <subcellularLocation>
        <location evidence="1">Membrane</location>
    </subcellularLocation>
</comment>
<keyword evidence="4" id="KW-0472">Membrane</keyword>
<gene>
    <name evidence="6" type="ORF">WJX73_004650</name>
</gene>
<dbReference type="GO" id="GO:0006629">
    <property type="term" value="P:lipid metabolic process"/>
    <property type="evidence" value="ECO:0007669"/>
    <property type="project" value="InterPro"/>
</dbReference>
<keyword evidence="5" id="KW-0732">Signal</keyword>
<dbReference type="SUPFAM" id="SSF51695">
    <property type="entry name" value="PLC-like phosphodiesterases"/>
    <property type="match status" value="1"/>
</dbReference>